<feature type="domain" description="ABC transporter" evidence="6">
    <location>
        <begin position="33"/>
        <end position="269"/>
    </location>
</feature>
<evidence type="ECO:0000256" key="3">
    <source>
        <dbReference type="ARBA" id="ARBA00022741"/>
    </source>
</evidence>
<evidence type="ECO:0000313" key="8">
    <source>
        <dbReference type="Proteomes" id="UP000182829"/>
    </source>
</evidence>
<dbReference type="PANTHER" id="PTHR42711:SF5">
    <property type="entry name" value="ABC TRANSPORTER ATP-BINDING PROTEIN NATA"/>
    <property type="match status" value="1"/>
</dbReference>
<dbReference type="InterPro" id="IPR003593">
    <property type="entry name" value="AAA+_ATPase"/>
</dbReference>
<dbReference type="CDD" id="cd03230">
    <property type="entry name" value="ABC_DR_subfamily_A"/>
    <property type="match status" value="1"/>
</dbReference>
<dbReference type="InterPro" id="IPR050763">
    <property type="entry name" value="ABC_transporter_ATP-binding"/>
</dbReference>
<dbReference type="Pfam" id="PF00005">
    <property type="entry name" value="ABC_tran"/>
    <property type="match status" value="1"/>
</dbReference>
<dbReference type="OrthoDB" id="87732at2157"/>
<feature type="compositionally biased region" description="Low complexity" evidence="5">
    <location>
        <begin position="349"/>
        <end position="363"/>
    </location>
</feature>
<evidence type="ECO:0000256" key="2">
    <source>
        <dbReference type="ARBA" id="ARBA00022448"/>
    </source>
</evidence>
<dbReference type="PANTHER" id="PTHR42711">
    <property type="entry name" value="ABC TRANSPORTER ATP-BINDING PROTEIN"/>
    <property type="match status" value="1"/>
</dbReference>
<organism evidence="7 8">
    <name type="scientific">Natronobacterium gregoryi</name>
    <dbReference type="NCBI Taxonomy" id="44930"/>
    <lineage>
        <taxon>Archaea</taxon>
        <taxon>Methanobacteriati</taxon>
        <taxon>Methanobacteriota</taxon>
        <taxon>Stenosarchaea group</taxon>
        <taxon>Halobacteria</taxon>
        <taxon>Halobacteriales</taxon>
        <taxon>Natrialbaceae</taxon>
        <taxon>Natronobacterium</taxon>
    </lineage>
</organism>
<feature type="compositionally biased region" description="Basic and acidic residues" evidence="5">
    <location>
        <begin position="364"/>
        <end position="392"/>
    </location>
</feature>
<dbReference type="SUPFAM" id="SSF52540">
    <property type="entry name" value="P-loop containing nucleoside triphosphate hydrolases"/>
    <property type="match status" value="1"/>
</dbReference>
<evidence type="ECO:0000256" key="4">
    <source>
        <dbReference type="ARBA" id="ARBA00022840"/>
    </source>
</evidence>
<dbReference type="AlphaFoldDB" id="A0A1I3PY46"/>
<keyword evidence="4 7" id="KW-0067">ATP-binding</keyword>
<dbReference type="InterPro" id="IPR003439">
    <property type="entry name" value="ABC_transporter-like_ATP-bd"/>
</dbReference>
<accession>A0A1I3PY46</accession>
<comment type="similarity">
    <text evidence="1">Belongs to the ABC transporter superfamily.</text>
</comment>
<proteinExistence type="inferred from homology"/>
<evidence type="ECO:0000256" key="1">
    <source>
        <dbReference type="ARBA" id="ARBA00005417"/>
    </source>
</evidence>
<feature type="region of interest" description="Disordered" evidence="5">
    <location>
        <begin position="343"/>
        <end position="392"/>
    </location>
</feature>
<dbReference type="PROSITE" id="PS50893">
    <property type="entry name" value="ABC_TRANSPORTER_2"/>
    <property type="match status" value="1"/>
</dbReference>
<gene>
    <name evidence="7" type="ORF">SAMN05443661_11949</name>
</gene>
<dbReference type="GO" id="GO:0005524">
    <property type="term" value="F:ATP binding"/>
    <property type="evidence" value="ECO:0007669"/>
    <property type="project" value="UniProtKB-KW"/>
</dbReference>
<dbReference type="Proteomes" id="UP000182829">
    <property type="component" value="Unassembled WGS sequence"/>
</dbReference>
<keyword evidence="3" id="KW-0547">Nucleotide-binding</keyword>
<dbReference type="OMA" id="DPHIEVE"/>
<dbReference type="Gene3D" id="3.40.50.300">
    <property type="entry name" value="P-loop containing nucleotide triphosphate hydrolases"/>
    <property type="match status" value="1"/>
</dbReference>
<feature type="region of interest" description="Disordered" evidence="5">
    <location>
        <begin position="1"/>
        <end position="31"/>
    </location>
</feature>
<name>A0A1I3PY46_9EURY</name>
<dbReference type="GeneID" id="14207618"/>
<reference evidence="7 8" key="1">
    <citation type="submission" date="2016-10" db="EMBL/GenBank/DDBJ databases">
        <authorList>
            <person name="de Groot N.N."/>
        </authorList>
    </citation>
    <scope>NUCLEOTIDE SEQUENCE [LARGE SCALE GENOMIC DNA]</scope>
    <source>
        <strain evidence="7 8">SP2</strain>
    </source>
</reference>
<keyword evidence="2" id="KW-0813">Transport</keyword>
<dbReference type="SMART" id="SM00382">
    <property type="entry name" value="AAA"/>
    <property type="match status" value="1"/>
</dbReference>
<protein>
    <submittedName>
        <fullName evidence="7">ABC-2 type transport system ATP-binding protein</fullName>
    </submittedName>
</protein>
<dbReference type="RefSeq" id="WP_005576440.1">
    <property type="nucleotide sequence ID" value="NZ_FORO01000019.1"/>
</dbReference>
<evidence type="ECO:0000256" key="5">
    <source>
        <dbReference type="SAM" id="MobiDB-lite"/>
    </source>
</evidence>
<dbReference type="GO" id="GO:0016887">
    <property type="term" value="F:ATP hydrolysis activity"/>
    <property type="evidence" value="ECO:0007669"/>
    <property type="project" value="InterPro"/>
</dbReference>
<sequence length="392" mass="42653">MPTPNHDPTVGYPTNETMTRSDGPGREAGPPAIRLDGLRKTFGSGENAVTAVDDVSFEIERGTVVGLLGPNGAGKTTTIKSLLGLIVPDAGTVEIDGIDVHSQPTRAYDRVGAMLEGARNVYWRLTVRENLAFFAGLGGDSPSTVSGRHDALLEQFGLADRAETVVNELSRGMKQKVSLASTLARDVDVVFMDEPTLGLDVETSLELRAEIRRLADRDDVTILVSSHDMDVIEDICDHVLVLENGRVVADDEVDALLDVFRSQEYRIEVDDVLPAAARTRLETAVDAEWTAKRDDRRRTTISFTATGSDEFYDVIDVLREHDLPLRDVESVTPDLEDVFLELTAEDGQRSTAESPADSSSPARPSRDGEPARDGGAEPARDAGEELERGDRR</sequence>
<evidence type="ECO:0000313" key="7">
    <source>
        <dbReference type="EMBL" id="SFJ26315.1"/>
    </source>
</evidence>
<dbReference type="EMBL" id="FORO01000019">
    <property type="protein sequence ID" value="SFJ26315.1"/>
    <property type="molecule type" value="Genomic_DNA"/>
</dbReference>
<evidence type="ECO:0000259" key="6">
    <source>
        <dbReference type="PROSITE" id="PS50893"/>
    </source>
</evidence>
<dbReference type="InterPro" id="IPR027417">
    <property type="entry name" value="P-loop_NTPase"/>
</dbReference>